<evidence type="ECO:0000256" key="4">
    <source>
        <dbReference type="ARBA" id="ARBA00022989"/>
    </source>
</evidence>
<dbReference type="EMBL" id="QRMS01000003">
    <property type="protein sequence ID" value="RHJ87139.1"/>
    <property type="molecule type" value="Genomic_DNA"/>
</dbReference>
<feature type="transmembrane region" description="Helical" evidence="6">
    <location>
        <begin position="12"/>
        <end position="33"/>
    </location>
</feature>
<comment type="caution">
    <text evidence="8">The sequence shown here is derived from an EMBL/GenBank/DDBJ whole genome shotgun (WGS) entry which is preliminary data.</text>
</comment>
<feature type="transmembrane region" description="Helical" evidence="6">
    <location>
        <begin position="516"/>
        <end position="535"/>
    </location>
</feature>
<feature type="transmembrane region" description="Helical" evidence="6">
    <location>
        <begin position="197"/>
        <end position="217"/>
    </location>
</feature>
<feature type="transmembrane region" description="Helical" evidence="6">
    <location>
        <begin position="345"/>
        <end position="366"/>
    </location>
</feature>
<dbReference type="RefSeq" id="WP_118335663.1">
    <property type="nucleotide sequence ID" value="NZ_AP025567.1"/>
</dbReference>
<organism evidence="8 9">
    <name type="scientific">Emergencia timonensis</name>
    <dbReference type="NCBI Taxonomy" id="1776384"/>
    <lineage>
        <taxon>Bacteria</taxon>
        <taxon>Bacillati</taxon>
        <taxon>Bacillota</taxon>
        <taxon>Clostridia</taxon>
        <taxon>Peptostreptococcales</taxon>
        <taxon>Anaerovoracaceae</taxon>
        <taxon>Emergencia</taxon>
    </lineage>
</organism>
<dbReference type="AlphaFoldDB" id="A0A415E0I2"/>
<keyword evidence="4 6" id="KW-1133">Transmembrane helix</keyword>
<dbReference type="STRING" id="1776384.GCA_900086585_00591"/>
<proteinExistence type="predicted"/>
<comment type="subcellular location">
    <subcellularLocation>
        <location evidence="1">Cell membrane</location>
        <topology evidence="1">Multi-pass membrane protein</topology>
    </subcellularLocation>
</comment>
<accession>A0A415E0I2</accession>
<dbReference type="PANTHER" id="PTHR33406:SF13">
    <property type="entry name" value="MEMBRANE PROTEIN YDFJ"/>
    <property type="match status" value="1"/>
</dbReference>
<keyword evidence="9" id="KW-1185">Reference proteome</keyword>
<dbReference type="PANTHER" id="PTHR33406">
    <property type="entry name" value="MEMBRANE PROTEIN MJ1562-RELATED"/>
    <property type="match status" value="1"/>
</dbReference>
<evidence type="ECO:0000256" key="3">
    <source>
        <dbReference type="ARBA" id="ARBA00022692"/>
    </source>
</evidence>
<dbReference type="InterPro" id="IPR050545">
    <property type="entry name" value="Mycobact_MmpL"/>
</dbReference>
<feature type="transmembrane region" description="Helical" evidence="6">
    <location>
        <begin position="542"/>
        <end position="562"/>
    </location>
</feature>
<feature type="transmembrane region" description="Helical" evidence="6">
    <location>
        <begin position="568"/>
        <end position="587"/>
    </location>
</feature>
<dbReference type="Gene3D" id="1.20.1640.10">
    <property type="entry name" value="Multidrug efflux transporter AcrB transmembrane domain"/>
    <property type="match status" value="2"/>
</dbReference>
<evidence type="ECO:0000259" key="7">
    <source>
        <dbReference type="Pfam" id="PF03176"/>
    </source>
</evidence>
<feature type="domain" description="Membrane transport protein MMPL" evidence="7">
    <location>
        <begin position="42"/>
        <end position="326"/>
    </location>
</feature>
<evidence type="ECO:0000313" key="9">
    <source>
        <dbReference type="Proteomes" id="UP000284841"/>
    </source>
</evidence>
<dbReference type="SUPFAM" id="SSF82866">
    <property type="entry name" value="Multidrug efflux transporter AcrB transmembrane domain"/>
    <property type="match status" value="2"/>
</dbReference>
<evidence type="ECO:0000256" key="2">
    <source>
        <dbReference type="ARBA" id="ARBA00022475"/>
    </source>
</evidence>
<feature type="transmembrane region" description="Helical" evidence="6">
    <location>
        <begin position="229"/>
        <end position="248"/>
    </location>
</feature>
<feature type="domain" description="Membrane transport protein MMPL" evidence="7">
    <location>
        <begin position="389"/>
        <end position="669"/>
    </location>
</feature>
<name>A0A415E0I2_9FIRM</name>
<reference evidence="8 9" key="1">
    <citation type="submission" date="2018-08" db="EMBL/GenBank/DDBJ databases">
        <title>A genome reference for cultivated species of the human gut microbiota.</title>
        <authorList>
            <person name="Zou Y."/>
            <person name="Xue W."/>
            <person name="Luo G."/>
        </authorList>
    </citation>
    <scope>NUCLEOTIDE SEQUENCE [LARGE SCALE GENOMIC DNA]</scope>
    <source>
        <strain evidence="8 9">AM07-24</strain>
    </source>
</reference>
<keyword evidence="3 6" id="KW-0812">Transmembrane</keyword>
<dbReference type="GO" id="GO:0005886">
    <property type="term" value="C:plasma membrane"/>
    <property type="evidence" value="ECO:0007669"/>
    <property type="project" value="UniProtKB-SubCell"/>
</dbReference>
<feature type="transmembrane region" description="Helical" evidence="6">
    <location>
        <begin position="607"/>
        <end position="631"/>
    </location>
</feature>
<feature type="transmembrane region" description="Helical" evidence="6">
    <location>
        <begin position="171"/>
        <end position="190"/>
    </location>
</feature>
<dbReference type="Pfam" id="PF03176">
    <property type="entry name" value="MMPL"/>
    <property type="match status" value="2"/>
</dbReference>
<protein>
    <recommendedName>
        <fullName evidence="7">Membrane transport protein MMPL domain-containing protein</fullName>
    </recommendedName>
</protein>
<dbReference type="OrthoDB" id="9782006at2"/>
<dbReference type="InterPro" id="IPR004869">
    <property type="entry name" value="MMPL_dom"/>
</dbReference>
<evidence type="ECO:0000313" key="8">
    <source>
        <dbReference type="EMBL" id="RHJ87139.1"/>
    </source>
</evidence>
<keyword evidence="2" id="KW-1003">Cell membrane</keyword>
<sequence>MKRFYEKIVNHPKLILMGFAVIFLICLACKPLIPVNYDMNDYLPADTASTVALDTMEKEYEGGIPNARVMIEDVSVAKALEYKEKIKKVDGVTEVTWLDDAASITAPLRLIDAATLDTYYKDGNALLSVTVSEDKRMEALDEVRSIIGDHNAMAGSAVAIATATESTVSQIPVIAAFAILFAFLVLILTTTSYVEPAVILAGLGVAVIINSGSNLLFGEISFVTNAAGSILQLAVSLDYTVFLLHRFAEYRKEIPDPKAAMVQALSSSTTSILSSGMTTVIGFLALCLMRFQIGPDLGLALAKGVAISLVTVFVFMPVFVLATYKWIDKTHHRPFLPSFERFGKVVCKMMIPFVCIFVLIIVPSYLASNSNSFYYGASHIFGEETQLGADTEKIEKTFGKSDTYVLMVPKDSTATQKELSEALHALPQVKSILSYVDAVGETIPEAYLDTGTLSKLNSDRYTRMALTIDADYEGEETFDLVKKVQNTAEEYYPGAWLLAGEGVSTYDLMRTVTADMMKVNLIAIAAVFTVLLLTMKSICIPAILVLGIETAVWLNLAIPYFAGNKIFYVAYLIISSIQLGATVDYAILFTDRYKEYRERLPKRQAVLATVSAVTVSIMTSASVLTVVGFLLGVFSTHGLLSQFGYFLGVGTLCSLAIVLFVLPGLLYLFDGVIQKTTRGISFLKMEKEKKGNEKTY</sequence>
<feature type="transmembrane region" description="Helical" evidence="6">
    <location>
        <begin position="643"/>
        <end position="669"/>
    </location>
</feature>
<evidence type="ECO:0000256" key="6">
    <source>
        <dbReference type="SAM" id="Phobius"/>
    </source>
</evidence>
<dbReference type="Proteomes" id="UP000284841">
    <property type="component" value="Unassembled WGS sequence"/>
</dbReference>
<evidence type="ECO:0000256" key="5">
    <source>
        <dbReference type="ARBA" id="ARBA00023136"/>
    </source>
</evidence>
<keyword evidence="5 6" id="KW-0472">Membrane</keyword>
<evidence type="ECO:0000256" key="1">
    <source>
        <dbReference type="ARBA" id="ARBA00004651"/>
    </source>
</evidence>
<feature type="transmembrane region" description="Helical" evidence="6">
    <location>
        <begin position="305"/>
        <end position="324"/>
    </location>
</feature>
<gene>
    <name evidence="8" type="ORF">DW099_10560</name>
</gene>
<feature type="transmembrane region" description="Helical" evidence="6">
    <location>
        <begin position="269"/>
        <end position="293"/>
    </location>
</feature>